<gene>
    <name evidence="2" type="ORF">CVLEPA_LOCUS28903</name>
</gene>
<accession>A0ABP0GX27</accession>
<name>A0ABP0GX27_CLALP</name>
<protein>
    <submittedName>
        <fullName evidence="2">Uncharacterized protein</fullName>
    </submittedName>
</protein>
<sequence>MEVDNEDKEREVYCVEEPVEKDTFVEMENKILRLLADCISSCIAREPCKTFADDAQFEIISDRYAPAIARWQNFLSLVESLFKNQAVNEYSVSDVAQMKALAFERISLCYLMRDKADLAVKFAQRSIVEKPFFASSHLLRAIGKRRRNKNSSALKSLTLFALINLEECSLQDSCQATVMTYWRKVAELVSETSSNVKLLHLPYQVLSDSSHNEQCEKMCFAFLAQYPLYNCLIHSDVASTHLLPNDNGTLLLNVEEHRQAYGFLEDTPDARYFAKLPNNFTDAHSSNDWQEHDVSPENARMIWEASELLNSTCCILSVKPGKEIFEHLHYCFALVKEERFSEALPEYESILTDLALAPVLSGNDWDEKILIQIQDYTEMIQVAISWIKEQERKRLEKERSIEQIKQNLKLHELKFRAKQCQKKLEAKEGLAKRNRTPKSKYFFKDMLANLRKVRQFSPAQLFPQMSKEPGIVTVSPKKQSGVDVFCTPKTVAGHQPVKIESHQTS</sequence>
<comment type="caution">
    <text evidence="2">The sequence shown here is derived from an EMBL/GenBank/DDBJ whole genome shotgun (WGS) entry which is preliminary data.</text>
</comment>
<dbReference type="InterPro" id="IPR011990">
    <property type="entry name" value="TPR-like_helical_dom_sf"/>
</dbReference>
<evidence type="ECO:0000313" key="2">
    <source>
        <dbReference type="EMBL" id="CAK8695658.1"/>
    </source>
</evidence>
<dbReference type="Proteomes" id="UP001642483">
    <property type="component" value="Unassembled WGS sequence"/>
</dbReference>
<reference evidence="2 3" key="1">
    <citation type="submission" date="2024-02" db="EMBL/GenBank/DDBJ databases">
        <authorList>
            <person name="Daric V."/>
            <person name="Darras S."/>
        </authorList>
    </citation>
    <scope>NUCLEOTIDE SEQUENCE [LARGE SCALE GENOMIC DNA]</scope>
</reference>
<proteinExistence type="predicted"/>
<dbReference type="Pfam" id="PF15015">
    <property type="entry name" value="NYD-SP12_N"/>
    <property type="match status" value="1"/>
</dbReference>
<dbReference type="InterPro" id="IPR029161">
    <property type="entry name" value="SPATA16"/>
</dbReference>
<evidence type="ECO:0000256" key="1">
    <source>
        <dbReference type="SAM" id="Coils"/>
    </source>
</evidence>
<evidence type="ECO:0000313" key="3">
    <source>
        <dbReference type="Proteomes" id="UP001642483"/>
    </source>
</evidence>
<dbReference type="EMBL" id="CAWYQH010000152">
    <property type="protein sequence ID" value="CAK8695658.1"/>
    <property type="molecule type" value="Genomic_DNA"/>
</dbReference>
<dbReference type="SUPFAM" id="SSF48452">
    <property type="entry name" value="TPR-like"/>
    <property type="match status" value="1"/>
</dbReference>
<feature type="coiled-coil region" evidence="1">
    <location>
        <begin position="387"/>
        <end position="414"/>
    </location>
</feature>
<keyword evidence="1" id="KW-0175">Coiled coil</keyword>
<keyword evidence="3" id="KW-1185">Reference proteome</keyword>
<organism evidence="2 3">
    <name type="scientific">Clavelina lepadiformis</name>
    <name type="common">Light-bulb sea squirt</name>
    <name type="synonym">Ascidia lepadiformis</name>
    <dbReference type="NCBI Taxonomy" id="159417"/>
    <lineage>
        <taxon>Eukaryota</taxon>
        <taxon>Metazoa</taxon>
        <taxon>Chordata</taxon>
        <taxon>Tunicata</taxon>
        <taxon>Ascidiacea</taxon>
        <taxon>Aplousobranchia</taxon>
        <taxon>Clavelinidae</taxon>
        <taxon>Clavelina</taxon>
    </lineage>
</organism>